<name>A0ABV7EMT3_9GAMM</name>
<dbReference type="RefSeq" id="WP_380688619.1">
    <property type="nucleotide sequence ID" value="NZ_JBHRSS010000003.1"/>
</dbReference>
<gene>
    <name evidence="2" type="ORF">ACFOSU_09000</name>
</gene>
<dbReference type="PANTHER" id="PTHR12935:SF0">
    <property type="entry name" value="GAMMA-GLUTAMYLCYCLOTRANSFERASE"/>
    <property type="match status" value="1"/>
</dbReference>
<accession>A0ABV7EMT3</accession>
<keyword evidence="3" id="KW-1185">Reference proteome</keyword>
<dbReference type="Proteomes" id="UP001595462">
    <property type="component" value="Unassembled WGS sequence"/>
</dbReference>
<keyword evidence="2" id="KW-0808">Transferase</keyword>
<dbReference type="GO" id="GO:0016746">
    <property type="term" value="F:acyltransferase activity"/>
    <property type="evidence" value="ECO:0007669"/>
    <property type="project" value="UniProtKB-KW"/>
</dbReference>
<dbReference type="InterPro" id="IPR036568">
    <property type="entry name" value="GGCT-like_sf"/>
</dbReference>
<keyword evidence="1" id="KW-0456">Lyase</keyword>
<dbReference type="Gene3D" id="3.10.490.10">
    <property type="entry name" value="Gamma-glutamyl cyclotransferase-like"/>
    <property type="match status" value="1"/>
</dbReference>
<sequence>MFYFAYGSNMLTARLAQRVPSVRPAGAAWLAGHQLHFHLRGSDGSGKCNVLHTGDATDVVHGVLFQLDADRLEILHAAEGPAYAFLELEVGSASGPRRAAIYRGLPEHLDDSLVPFDWYCAFVVNGAREHGLPADYVAALERVGAQADSDRARARLNADILRHQPNNVEPAFEQSRND</sequence>
<proteinExistence type="predicted"/>
<dbReference type="EC" id="2.3.2.-" evidence="2"/>
<dbReference type="SUPFAM" id="SSF110857">
    <property type="entry name" value="Gamma-glutamyl cyclotransferase-like"/>
    <property type="match status" value="1"/>
</dbReference>
<keyword evidence="2" id="KW-0012">Acyltransferase</keyword>
<dbReference type="EMBL" id="JBHRSS010000003">
    <property type="protein sequence ID" value="MFC3104028.1"/>
    <property type="molecule type" value="Genomic_DNA"/>
</dbReference>
<evidence type="ECO:0000313" key="2">
    <source>
        <dbReference type="EMBL" id="MFC3104028.1"/>
    </source>
</evidence>
<dbReference type="InterPro" id="IPR017939">
    <property type="entry name" value="G-Glutamylcylcotransferase"/>
</dbReference>
<comment type="caution">
    <text evidence="2">The sequence shown here is derived from an EMBL/GenBank/DDBJ whole genome shotgun (WGS) entry which is preliminary data.</text>
</comment>
<protein>
    <submittedName>
        <fullName evidence="2">Gamma-glutamylcyclotransferase family protein</fullName>
        <ecNumber evidence="2">2.3.2.-</ecNumber>
    </submittedName>
</protein>
<evidence type="ECO:0000256" key="1">
    <source>
        <dbReference type="ARBA" id="ARBA00023239"/>
    </source>
</evidence>
<dbReference type="Pfam" id="PF13772">
    <property type="entry name" value="AIG2_2"/>
    <property type="match status" value="1"/>
</dbReference>
<organism evidence="2 3">
    <name type="scientific">Salinisphaera aquimarina</name>
    <dbReference type="NCBI Taxonomy" id="2094031"/>
    <lineage>
        <taxon>Bacteria</taxon>
        <taxon>Pseudomonadati</taxon>
        <taxon>Pseudomonadota</taxon>
        <taxon>Gammaproteobacteria</taxon>
        <taxon>Salinisphaerales</taxon>
        <taxon>Salinisphaeraceae</taxon>
        <taxon>Salinisphaera</taxon>
    </lineage>
</organism>
<dbReference type="PANTHER" id="PTHR12935">
    <property type="entry name" value="GAMMA-GLUTAMYLCYCLOTRANSFERASE"/>
    <property type="match status" value="1"/>
</dbReference>
<reference evidence="3" key="1">
    <citation type="journal article" date="2019" name="Int. J. Syst. Evol. Microbiol.">
        <title>The Global Catalogue of Microorganisms (GCM) 10K type strain sequencing project: providing services to taxonomists for standard genome sequencing and annotation.</title>
        <authorList>
            <consortium name="The Broad Institute Genomics Platform"/>
            <consortium name="The Broad Institute Genome Sequencing Center for Infectious Disease"/>
            <person name="Wu L."/>
            <person name="Ma J."/>
        </authorList>
    </citation>
    <scope>NUCLEOTIDE SEQUENCE [LARGE SCALE GENOMIC DNA]</scope>
    <source>
        <strain evidence="3">KCTC 52640</strain>
    </source>
</reference>
<dbReference type="InterPro" id="IPR013024">
    <property type="entry name" value="GGCT-like"/>
</dbReference>
<evidence type="ECO:0000313" key="3">
    <source>
        <dbReference type="Proteomes" id="UP001595462"/>
    </source>
</evidence>
<dbReference type="CDD" id="cd06661">
    <property type="entry name" value="GGCT_like"/>
    <property type="match status" value="1"/>
</dbReference>